<feature type="compositionally biased region" description="Acidic residues" evidence="1">
    <location>
        <begin position="612"/>
        <end position="624"/>
    </location>
</feature>
<reference evidence="2" key="1">
    <citation type="journal article" date="2020" name="Fungal Divers.">
        <title>Resolving the Mortierellaceae phylogeny through synthesis of multi-gene phylogenetics and phylogenomics.</title>
        <authorList>
            <person name="Vandepol N."/>
            <person name="Liber J."/>
            <person name="Desiro A."/>
            <person name="Na H."/>
            <person name="Kennedy M."/>
            <person name="Barry K."/>
            <person name="Grigoriev I.V."/>
            <person name="Miller A.N."/>
            <person name="O'Donnell K."/>
            <person name="Stajich J.E."/>
            <person name="Bonito G."/>
        </authorList>
    </citation>
    <scope>NUCLEOTIDE SEQUENCE</scope>
    <source>
        <strain evidence="2">BC1065</strain>
    </source>
</reference>
<gene>
    <name evidence="2" type="ORF">DFQ27_005625</name>
</gene>
<comment type="caution">
    <text evidence="2">The sequence shown here is derived from an EMBL/GenBank/DDBJ whole genome shotgun (WGS) entry which is preliminary data.</text>
</comment>
<dbReference type="Proteomes" id="UP000807716">
    <property type="component" value="Unassembled WGS sequence"/>
</dbReference>
<feature type="region of interest" description="Disordered" evidence="1">
    <location>
        <begin position="600"/>
        <end position="634"/>
    </location>
</feature>
<proteinExistence type="predicted"/>
<evidence type="ECO:0000313" key="3">
    <source>
        <dbReference type="Proteomes" id="UP000807716"/>
    </source>
</evidence>
<accession>A0A9P6U1M5</accession>
<feature type="region of interest" description="Disordered" evidence="1">
    <location>
        <begin position="362"/>
        <end position="384"/>
    </location>
</feature>
<feature type="region of interest" description="Disordered" evidence="1">
    <location>
        <begin position="531"/>
        <end position="560"/>
    </location>
</feature>
<dbReference type="OrthoDB" id="10472026at2759"/>
<feature type="compositionally biased region" description="Polar residues" evidence="1">
    <location>
        <begin position="365"/>
        <end position="381"/>
    </location>
</feature>
<keyword evidence="3" id="KW-1185">Reference proteome</keyword>
<protein>
    <submittedName>
        <fullName evidence="2">Uncharacterized protein</fullName>
    </submittedName>
</protein>
<dbReference type="AlphaFoldDB" id="A0A9P6U1M5"/>
<evidence type="ECO:0000313" key="2">
    <source>
        <dbReference type="EMBL" id="KAG0256637.1"/>
    </source>
</evidence>
<sequence length="650" mass="70932">MSTLLDWARSLSCLSLSISDPAVSSMYTLQSMATTIESLLDPVLVLLIVTAVAAKTITTTILPRTIQLPATLCFVTLVLVTARFIEDTIRLDQSPTKETLKQDDEDESACSAIAIEPVSVVTMSSAVHKRNIGNSEREVASLASHPGYIADHISECDGDDDRLAFGNQLAAYDRSHRHEANSRKSIVFGRIRMRKDQAKLPQLPSSFIRAVFFGQSERVLIHHPLHLHVNTAAEDSLCTTAPLSPQHSDIHTETDKATQQPHKWQGDYFLPRDPLEANMNHDKSQASFNTTLHLDADGGQQNDHMVASVDDDLCNELAISEFDPIAPPRRESYDDQEAPIVWLRSSDPKTNTIAAALLDELTGQEGPSESSVAGTSTTTGNMDIPSSLGNALAATKAADPMSSSTLLLHALEDDARRQNSVQMALAAPRWSKWHKSKTWRAKLKACLQVSCKVQQHQQRTADAEQGIDGSTSFNDISTETAMACNDMRLLISPTVPRTSAVGLFGAPPEFDVAAPSSGTLCSSSSSSSSSCLSSSATDNQSSLSPPPRRRHSRSRQTSNDSEDSFYFIAEFAGDHQDTTSRSTGGDCSNSHCMEDDIRDQKRLGSFIHPTELADDDEDDEDDEDGGGHNSTRSHRHLLRQAFLSFLDIDE</sequence>
<dbReference type="EMBL" id="JAAAJB010000400">
    <property type="protein sequence ID" value="KAG0256637.1"/>
    <property type="molecule type" value="Genomic_DNA"/>
</dbReference>
<evidence type="ECO:0000256" key="1">
    <source>
        <dbReference type="SAM" id="MobiDB-lite"/>
    </source>
</evidence>
<organism evidence="2 3">
    <name type="scientific">Actinomortierella ambigua</name>
    <dbReference type="NCBI Taxonomy" id="1343610"/>
    <lineage>
        <taxon>Eukaryota</taxon>
        <taxon>Fungi</taxon>
        <taxon>Fungi incertae sedis</taxon>
        <taxon>Mucoromycota</taxon>
        <taxon>Mortierellomycotina</taxon>
        <taxon>Mortierellomycetes</taxon>
        <taxon>Mortierellales</taxon>
        <taxon>Mortierellaceae</taxon>
        <taxon>Actinomortierella</taxon>
    </lineage>
</organism>
<name>A0A9P6U1M5_9FUNG</name>